<dbReference type="InterPro" id="IPR036770">
    <property type="entry name" value="Ankyrin_rpt-contain_sf"/>
</dbReference>
<sequence length="251" mass="26381">EVLISAGSDLEIRDANGQTVAVNAAEQGQPAMVKALVEAGADFNIIDINGNSLVLVVVQSYSDNMLEIVALLGESGADLDLSNYGYTALYYAVEQGDEDLTRALLEAGANPDTRTDNDGVPLIASISYPNIMRVLLAAGADPNQTNKYGENSLYRAIDSGSIEDVQALIDAGANVNLTEENGQTPLKRADSFNKSEMVELLTKYGATLSGQAESDEVQAASTASTPLVSSDEADVVEESEATMQAEPVLAE</sequence>
<comment type="caution">
    <text evidence="4">The sequence shown here is derived from an EMBL/GenBank/DDBJ whole genome shotgun (WGS) entry which is preliminary data.</text>
</comment>
<protein>
    <submittedName>
        <fullName evidence="4">Uncharacterized protein</fullName>
    </submittedName>
</protein>
<feature type="non-terminal residue" evidence="4">
    <location>
        <position position="251"/>
    </location>
</feature>
<evidence type="ECO:0000256" key="3">
    <source>
        <dbReference type="SAM" id="MobiDB-lite"/>
    </source>
</evidence>
<dbReference type="InterPro" id="IPR002110">
    <property type="entry name" value="Ankyrin_rpt"/>
</dbReference>
<evidence type="ECO:0000256" key="2">
    <source>
        <dbReference type="ARBA" id="ARBA00023043"/>
    </source>
</evidence>
<keyword evidence="1" id="KW-0677">Repeat</keyword>
<evidence type="ECO:0000256" key="1">
    <source>
        <dbReference type="ARBA" id="ARBA00022737"/>
    </source>
</evidence>
<feature type="region of interest" description="Disordered" evidence="3">
    <location>
        <begin position="213"/>
        <end position="251"/>
    </location>
</feature>
<evidence type="ECO:0000313" key="4">
    <source>
        <dbReference type="EMBL" id="GAG34341.1"/>
    </source>
</evidence>
<dbReference type="InterPro" id="IPR050889">
    <property type="entry name" value="Dendritic_Spine_Reg/Scaffold"/>
</dbReference>
<name>X0YBX8_9ZZZZ</name>
<dbReference type="PANTHER" id="PTHR24166">
    <property type="entry name" value="ROLLING PEBBLES, ISOFORM B"/>
    <property type="match status" value="1"/>
</dbReference>
<dbReference type="AlphaFoldDB" id="X0YBX8"/>
<dbReference type="SMART" id="SM00248">
    <property type="entry name" value="ANK"/>
    <property type="match status" value="6"/>
</dbReference>
<dbReference type="EMBL" id="BARS01042947">
    <property type="protein sequence ID" value="GAG34341.1"/>
    <property type="molecule type" value="Genomic_DNA"/>
</dbReference>
<dbReference type="Pfam" id="PF12796">
    <property type="entry name" value="Ank_2"/>
    <property type="match status" value="2"/>
</dbReference>
<keyword evidence="2" id="KW-0040">ANK repeat</keyword>
<feature type="compositionally biased region" description="Acidic residues" evidence="3">
    <location>
        <begin position="231"/>
        <end position="240"/>
    </location>
</feature>
<dbReference type="PANTHER" id="PTHR24166:SF48">
    <property type="entry name" value="PROTEIN VAPYRIN"/>
    <property type="match status" value="1"/>
</dbReference>
<dbReference type="Gene3D" id="1.25.40.20">
    <property type="entry name" value="Ankyrin repeat-containing domain"/>
    <property type="match status" value="2"/>
</dbReference>
<feature type="non-terminal residue" evidence="4">
    <location>
        <position position="1"/>
    </location>
</feature>
<dbReference type="PRINTS" id="PR01415">
    <property type="entry name" value="ANKYRIN"/>
</dbReference>
<gene>
    <name evidence="4" type="ORF">S01H1_65088</name>
</gene>
<accession>X0YBX8</accession>
<proteinExistence type="predicted"/>
<dbReference type="PROSITE" id="PS50297">
    <property type="entry name" value="ANK_REP_REGION"/>
    <property type="match status" value="4"/>
</dbReference>
<dbReference type="PROSITE" id="PS50088">
    <property type="entry name" value="ANK_REPEAT"/>
    <property type="match status" value="4"/>
</dbReference>
<dbReference type="SUPFAM" id="SSF48403">
    <property type="entry name" value="Ankyrin repeat"/>
    <property type="match status" value="1"/>
</dbReference>
<reference evidence="4" key="1">
    <citation type="journal article" date="2014" name="Front. Microbiol.">
        <title>High frequency of phylogenetically diverse reductive dehalogenase-homologous genes in deep subseafloor sedimentary metagenomes.</title>
        <authorList>
            <person name="Kawai M."/>
            <person name="Futagami T."/>
            <person name="Toyoda A."/>
            <person name="Takaki Y."/>
            <person name="Nishi S."/>
            <person name="Hori S."/>
            <person name="Arai W."/>
            <person name="Tsubouchi T."/>
            <person name="Morono Y."/>
            <person name="Uchiyama I."/>
            <person name="Ito T."/>
            <person name="Fujiyama A."/>
            <person name="Inagaki F."/>
            <person name="Takami H."/>
        </authorList>
    </citation>
    <scope>NUCLEOTIDE SEQUENCE</scope>
    <source>
        <strain evidence="4">Expedition CK06-06</strain>
    </source>
</reference>
<organism evidence="4">
    <name type="scientific">marine sediment metagenome</name>
    <dbReference type="NCBI Taxonomy" id="412755"/>
    <lineage>
        <taxon>unclassified sequences</taxon>
        <taxon>metagenomes</taxon>
        <taxon>ecological metagenomes</taxon>
    </lineage>
</organism>